<keyword evidence="2" id="KW-1185">Reference proteome</keyword>
<protein>
    <submittedName>
        <fullName evidence="1">Uncharacterized protein</fullName>
    </submittedName>
</protein>
<comment type="caution">
    <text evidence="1">The sequence shown here is derived from an EMBL/GenBank/DDBJ whole genome shotgun (WGS) entry which is preliminary data.</text>
</comment>
<dbReference type="RefSeq" id="WP_344498724.1">
    <property type="nucleotide sequence ID" value="NZ_BAAAQD010000001.1"/>
</dbReference>
<sequence>MDTYKLTIDMDQETVKALTDGKYFLYGLRAVATSAPGGEPTIWIKTDTIGKQTVVSWREQYSMYTSKQSTYGQGTVITATNNYPADLGSVLTVDSPSGTGEVHQGGQSGSLEIDNGVQQRFTAGICTLDTTGNYQPSGAFTLYGNSTDLFQPILKAAFFFATRPYSNGTVIQQAVTQGIFVDFTNAPNGSREVTYNIDGGWEYSGKPWGQLIASREMLTSLLIIQDPALVAQNAEREKAFAS</sequence>
<dbReference type="Proteomes" id="UP001501470">
    <property type="component" value="Unassembled WGS sequence"/>
</dbReference>
<organism evidence="1 2">
    <name type="scientific">Dactylosporangium maewongense</name>
    <dbReference type="NCBI Taxonomy" id="634393"/>
    <lineage>
        <taxon>Bacteria</taxon>
        <taxon>Bacillati</taxon>
        <taxon>Actinomycetota</taxon>
        <taxon>Actinomycetes</taxon>
        <taxon>Micromonosporales</taxon>
        <taxon>Micromonosporaceae</taxon>
        <taxon>Dactylosporangium</taxon>
    </lineage>
</organism>
<proteinExistence type="predicted"/>
<evidence type="ECO:0000313" key="2">
    <source>
        <dbReference type="Proteomes" id="UP001501470"/>
    </source>
</evidence>
<name>A0ABN1ZIP1_9ACTN</name>
<accession>A0ABN1ZIP1</accession>
<gene>
    <name evidence="1" type="ORF">GCM10009827_003410</name>
</gene>
<reference evidence="1 2" key="1">
    <citation type="journal article" date="2019" name="Int. J. Syst. Evol. Microbiol.">
        <title>The Global Catalogue of Microorganisms (GCM) 10K type strain sequencing project: providing services to taxonomists for standard genome sequencing and annotation.</title>
        <authorList>
            <consortium name="The Broad Institute Genomics Platform"/>
            <consortium name="The Broad Institute Genome Sequencing Center for Infectious Disease"/>
            <person name="Wu L."/>
            <person name="Ma J."/>
        </authorList>
    </citation>
    <scope>NUCLEOTIDE SEQUENCE [LARGE SCALE GENOMIC DNA]</scope>
    <source>
        <strain evidence="1 2">JCM 15933</strain>
    </source>
</reference>
<evidence type="ECO:0000313" key="1">
    <source>
        <dbReference type="EMBL" id="GAA1499779.1"/>
    </source>
</evidence>
<dbReference type="EMBL" id="BAAAQD010000001">
    <property type="protein sequence ID" value="GAA1499779.1"/>
    <property type="molecule type" value="Genomic_DNA"/>
</dbReference>